<evidence type="ECO:0000313" key="2">
    <source>
        <dbReference type="EMBL" id="MEX6689691.1"/>
    </source>
</evidence>
<dbReference type="SUPFAM" id="SSF51735">
    <property type="entry name" value="NAD(P)-binding Rossmann-fold domains"/>
    <property type="match status" value="1"/>
</dbReference>
<evidence type="ECO:0000313" key="3">
    <source>
        <dbReference type="Proteomes" id="UP001560573"/>
    </source>
</evidence>
<feature type="domain" description="NAD(P)-binding" evidence="1">
    <location>
        <begin position="7"/>
        <end position="143"/>
    </location>
</feature>
<dbReference type="InterPro" id="IPR016040">
    <property type="entry name" value="NAD(P)-bd_dom"/>
</dbReference>
<reference evidence="2 3" key="1">
    <citation type="submission" date="2023-07" db="EMBL/GenBank/DDBJ databases">
        <authorList>
            <person name="Lian W.-H."/>
        </authorList>
    </citation>
    <scope>NUCLEOTIDE SEQUENCE [LARGE SCALE GENOMIC DNA]</scope>
    <source>
        <strain evidence="2 3">SYSU DXS3180</strain>
    </source>
</reference>
<proteinExistence type="predicted"/>
<dbReference type="PANTHER" id="PTHR43162">
    <property type="match status" value="1"/>
</dbReference>
<dbReference type="PANTHER" id="PTHR43162:SF1">
    <property type="entry name" value="PRESTALK A DIFFERENTIATION PROTEIN A"/>
    <property type="match status" value="1"/>
</dbReference>
<dbReference type="Gene3D" id="3.40.50.720">
    <property type="entry name" value="NAD(P)-binding Rossmann-like Domain"/>
    <property type="match status" value="1"/>
</dbReference>
<dbReference type="InterPro" id="IPR036291">
    <property type="entry name" value="NAD(P)-bd_dom_sf"/>
</dbReference>
<accession>A0ABV3ZIH4</accession>
<keyword evidence="3" id="KW-1185">Reference proteome</keyword>
<dbReference type="InterPro" id="IPR051604">
    <property type="entry name" value="Ergot_Alk_Oxidoreductase"/>
</dbReference>
<evidence type="ECO:0000259" key="1">
    <source>
        <dbReference type="Pfam" id="PF13460"/>
    </source>
</evidence>
<dbReference type="Gene3D" id="3.90.25.10">
    <property type="entry name" value="UDP-galactose 4-epimerase, domain 1"/>
    <property type="match status" value="1"/>
</dbReference>
<organism evidence="2 3">
    <name type="scientific">Danxiaibacter flavus</name>
    <dbReference type="NCBI Taxonomy" id="3049108"/>
    <lineage>
        <taxon>Bacteria</taxon>
        <taxon>Pseudomonadati</taxon>
        <taxon>Bacteroidota</taxon>
        <taxon>Chitinophagia</taxon>
        <taxon>Chitinophagales</taxon>
        <taxon>Chitinophagaceae</taxon>
        <taxon>Danxiaibacter</taxon>
    </lineage>
</organism>
<sequence>MKITVSGSLGHIGKPLTTKLVAAGHDVTVITSSADRREEIEALGAKATVGSVSDESFLAKAFAGADAVFAMIPPNLGGSNVIANATNAGKAFAAAIKAAAVPRVVMLSSIGADLPSGNGPIAALYNIEHLYSALKDVALTYLRAGYFFTNYYNDIPLIKGAGIIGSNYPGSTVIPLAHYEDIATAAAEELQKTSAGQYVRYVISDVRTPREVAKVLGSAINKPELPWVEFTDEQSVQGMTGAGLPDEIARLYTEMGTGLRNGTVVADFVKSGSPVTGRVKLEDFAKEFAAKF</sequence>
<name>A0ABV3ZIH4_9BACT</name>
<dbReference type="Proteomes" id="UP001560573">
    <property type="component" value="Unassembled WGS sequence"/>
</dbReference>
<dbReference type="EMBL" id="JAULBC010000007">
    <property type="protein sequence ID" value="MEX6689691.1"/>
    <property type="molecule type" value="Genomic_DNA"/>
</dbReference>
<protein>
    <submittedName>
        <fullName evidence="2">NAD(P)H-binding protein</fullName>
    </submittedName>
</protein>
<dbReference type="Pfam" id="PF13460">
    <property type="entry name" value="NAD_binding_10"/>
    <property type="match status" value="1"/>
</dbReference>
<gene>
    <name evidence="2" type="ORF">QTN47_19455</name>
</gene>
<comment type="caution">
    <text evidence="2">The sequence shown here is derived from an EMBL/GenBank/DDBJ whole genome shotgun (WGS) entry which is preliminary data.</text>
</comment>
<dbReference type="RefSeq" id="WP_369331100.1">
    <property type="nucleotide sequence ID" value="NZ_JAULBC010000007.1"/>
</dbReference>